<dbReference type="GO" id="GO:0005524">
    <property type="term" value="F:ATP binding"/>
    <property type="evidence" value="ECO:0007669"/>
    <property type="project" value="UniProtKB-KW"/>
</dbReference>
<dbReference type="InterPro" id="IPR012099">
    <property type="entry name" value="Midasin"/>
</dbReference>
<dbReference type="FunFam" id="3.40.50.300:FF:000582">
    <property type="entry name" value="Midasin"/>
    <property type="match status" value="1"/>
</dbReference>
<dbReference type="PANTHER" id="PTHR48103">
    <property type="entry name" value="MIDASIN-RELATED"/>
    <property type="match status" value="1"/>
</dbReference>
<organism evidence="13 14">
    <name type="scientific">Polychaeton citri CBS 116435</name>
    <dbReference type="NCBI Taxonomy" id="1314669"/>
    <lineage>
        <taxon>Eukaryota</taxon>
        <taxon>Fungi</taxon>
        <taxon>Dikarya</taxon>
        <taxon>Ascomycota</taxon>
        <taxon>Pezizomycotina</taxon>
        <taxon>Dothideomycetes</taxon>
        <taxon>Dothideomycetidae</taxon>
        <taxon>Capnodiales</taxon>
        <taxon>Capnodiaceae</taxon>
        <taxon>Polychaeton</taxon>
    </lineage>
</organism>
<protein>
    <recommendedName>
        <fullName evidence="4 10">Midasin</fullName>
    </recommendedName>
</protein>
<dbReference type="FunFam" id="3.40.50.300:FF:001368">
    <property type="entry name" value="Midasin"/>
    <property type="match status" value="1"/>
</dbReference>
<feature type="domain" description="VWFA" evidence="12">
    <location>
        <begin position="4449"/>
        <end position="4642"/>
    </location>
</feature>
<feature type="compositionally biased region" description="Acidic residues" evidence="11">
    <location>
        <begin position="4215"/>
        <end position="4235"/>
    </location>
</feature>
<keyword evidence="14" id="KW-1185">Reference proteome</keyword>
<dbReference type="FunFam" id="3.40.50.300:FF:000712">
    <property type="entry name" value="Midasin"/>
    <property type="match status" value="1"/>
</dbReference>
<accession>A0A9P4UUQ1</accession>
<comment type="caution">
    <text evidence="13">The sequence shown here is derived from an EMBL/GenBank/DDBJ whole genome shotgun (WGS) entry which is preliminary data.</text>
</comment>
<dbReference type="SUPFAM" id="SSF52540">
    <property type="entry name" value="P-loop containing nucleoside triphosphate hydrolases"/>
    <property type="match status" value="6"/>
</dbReference>
<dbReference type="Pfam" id="PF07728">
    <property type="entry name" value="AAA_5"/>
    <property type="match status" value="8"/>
</dbReference>
<feature type="region of interest" description="Disordered" evidence="11">
    <location>
        <begin position="740"/>
        <end position="760"/>
    </location>
</feature>
<feature type="compositionally biased region" description="Acidic residues" evidence="11">
    <location>
        <begin position="4253"/>
        <end position="4262"/>
    </location>
</feature>
<dbReference type="InterPro" id="IPR040848">
    <property type="entry name" value="AAA_lid_7"/>
</dbReference>
<dbReference type="Pfam" id="PF21108">
    <property type="entry name" value="MDN1_4th"/>
    <property type="match status" value="1"/>
</dbReference>
<evidence type="ECO:0000313" key="14">
    <source>
        <dbReference type="Proteomes" id="UP000799441"/>
    </source>
</evidence>
<dbReference type="GO" id="GO:0030687">
    <property type="term" value="C:preribosome, large subunit precursor"/>
    <property type="evidence" value="ECO:0007669"/>
    <property type="project" value="TreeGrafter"/>
</dbReference>
<dbReference type="InterPro" id="IPR003593">
    <property type="entry name" value="AAA+_ATPase"/>
</dbReference>
<dbReference type="GO" id="GO:0016887">
    <property type="term" value="F:ATP hydrolysis activity"/>
    <property type="evidence" value="ECO:0007669"/>
    <property type="project" value="InterPro"/>
</dbReference>
<evidence type="ECO:0000256" key="11">
    <source>
        <dbReference type="SAM" id="MobiDB-lite"/>
    </source>
</evidence>
<dbReference type="Gene3D" id="3.40.50.300">
    <property type="entry name" value="P-loop containing nucleotide triphosphate hydrolases"/>
    <property type="match status" value="6"/>
</dbReference>
<keyword evidence="5" id="KW-0597">Phosphoprotein</keyword>
<name>A0A9P4UUQ1_9PEZI</name>
<evidence type="ECO:0000313" key="13">
    <source>
        <dbReference type="EMBL" id="KAF2725998.1"/>
    </source>
</evidence>
<dbReference type="Gene3D" id="3.40.50.410">
    <property type="entry name" value="von Willebrand factor, type A domain"/>
    <property type="match status" value="1"/>
</dbReference>
<evidence type="ECO:0000256" key="4">
    <source>
        <dbReference type="ARBA" id="ARBA00017143"/>
    </source>
</evidence>
<dbReference type="Proteomes" id="UP000799441">
    <property type="component" value="Unassembled WGS sequence"/>
</dbReference>
<dbReference type="GO" id="GO:0005730">
    <property type="term" value="C:nucleolus"/>
    <property type="evidence" value="ECO:0007669"/>
    <property type="project" value="UniProtKB-SubCell"/>
</dbReference>
<keyword evidence="6 10" id="KW-0547">Nucleotide-binding</keyword>
<dbReference type="InterPro" id="IPR002035">
    <property type="entry name" value="VWF_A"/>
</dbReference>
<comment type="similarity">
    <text evidence="3 10">Belongs to the midasin family.</text>
</comment>
<dbReference type="PANTHER" id="PTHR48103:SF2">
    <property type="entry name" value="MIDASIN"/>
    <property type="match status" value="1"/>
</dbReference>
<feature type="compositionally biased region" description="Polar residues" evidence="11">
    <location>
        <begin position="747"/>
        <end position="757"/>
    </location>
</feature>
<feature type="compositionally biased region" description="Acidic residues" evidence="11">
    <location>
        <begin position="4270"/>
        <end position="4297"/>
    </location>
</feature>
<evidence type="ECO:0000256" key="9">
    <source>
        <dbReference type="ARBA" id="ARBA00023242"/>
    </source>
</evidence>
<evidence type="ECO:0000256" key="2">
    <source>
        <dbReference type="ARBA" id="ARBA00004642"/>
    </source>
</evidence>
<dbReference type="SUPFAM" id="SSF53300">
    <property type="entry name" value="vWA-like"/>
    <property type="match status" value="1"/>
</dbReference>
<keyword evidence="13" id="KW-0378">Hydrolase</keyword>
<comment type="function">
    <text evidence="10">Nuclear chaperone required for maturation and nuclear export of pre-60S ribosome subunits.</text>
</comment>
<dbReference type="PROSITE" id="PS50234">
    <property type="entry name" value="VWFA"/>
    <property type="match status" value="1"/>
</dbReference>
<evidence type="ECO:0000256" key="8">
    <source>
        <dbReference type="ARBA" id="ARBA00023186"/>
    </source>
</evidence>
<evidence type="ECO:0000256" key="7">
    <source>
        <dbReference type="ARBA" id="ARBA00022840"/>
    </source>
</evidence>
<dbReference type="OrthoDB" id="5186at2759"/>
<dbReference type="Pfam" id="PF17867">
    <property type="entry name" value="AAA_lid_7"/>
    <property type="match status" value="3"/>
</dbReference>
<dbReference type="SMART" id="SM00382">
    <property type="entry name" value="AAA"/>
    <property type="match status" value="6"/>
</dbReference>
<evidence type="ECO:0000256" key="3">
    <source>
        <dbReference type="ARBA" id="ARBA00007188"/>
    </source>
</evidence>
<proteinExistence type="inferred from homology"/>
<dbReference type="Pfam" id="PF17865">
    <property type="entry name" value="AAA_lid_5"/>
    <property type="match status" value="1"/>
</dbReference>
<comment type="subcellular location">
    <subcellularLocation>
        <location evidence="1">Nucleus</location>
        <location evidence="1">Nucleolus</location>
    </subcellularLocation>
    <subcellularLocation>
        <location evidence="2">Nucleus</location>
        <location evidence="2">Nucleoplasm</location>
    </subcellularLocation>
</comment>
<gene>
    <name evidence="13" type="ORF">K431DRAFT_259902</name>
</gene>
<dbReference type="InterPro" id="IPR011704">
    <property type="entry name" value="ATPase_dyneun-rel_AAA"/>
</dbReference>
<sequence>MDREGIKCFWDSALIRQVSALPSELIEIIRNGSNRQYLDTLTQAALRPNLWNTIFTYCEPLLAHISASICEHASLAEAIGFLGRTVPHASYLSIHATDILSRTSFRSGTLDDSSESLILLLGIYRLLKYDSRTFVVYTSAADIYPLLSNRSIAVRYLAINILQIILQGAEAWFEDMIVTYIGPDKSDEGIEGAWDDKMIDYRFLDLWEEQRIKDVERLAYRQVENESVPNDDNTQISRILPCEFFHPSTCIIGPMLLPRLRPASPDERRSCLPLIDLPSTRINLKSLGQALRSTRPILLSGLAGCGKTMLANYTAAEVVGVQKLLTLHLNEQSDAKLLVGIYTTGRQPGTFEWKPGVLTTAVTEGRWLFIEDLDRAPNEVVSTLLPLIERRELLIPSRKHTVYAHPNFRIIASVRTSTNHRGQEIQPLSSMIGLRHWQVVPVQSPSLDEQRAIVHQSYPLLSKLLSQIMAVYIRTSDRMPVARSSTKSTDVLRPIGLRALLKWCNRILTVISQQSQFTSASLDAIFLEAVDCFAGDLPAVALGPRLSTREQLTSVIAEELHIDPQRRDFLLKDREPQYDMTVSEIRIGRCAIMRQPQSVPVKKAIASQQAFFSTNPHTCRTLERVAVAIKHQEPLLLVGETGVGKTTALQQLAAQLGKRLIAFNLSQQSEAGDMLGGFKPVTARSQMVPLSDEFSDLFGRSFSQQKNAKFLEILASQLKKANWKSVAKLWQQALRMVDAERQKQRSRSGTPTDTDGQPTKKRRLESIDFVRWDSFASKVTDVQKRLEAGQDGFAFSFVEGRIVEAVRHGDWILLDEINLASPDTLEALLDLLSDDPSLLLTEAGNPERVHAAQDFRVFAAMNPATDVGKKDLPPGIRSRFTELYVESPDRDTKSLQSIVKSYLREHADNDAAIAVDVATLYQKICGLMEANKLVDGSGTKPHFSLRTLTRSLQFSLYAVRIGSSTLRRALYEGFLMGFTTFLDSESEQLVLPLLRQHLYSGSRKTTAIENELQKPLRQPSDSHSSYLQPYPGSKHWIPKGPLEPESQNTYIITPFVRRNLENLVRATCTGQFPVLIQGPTSSGKTSMIEYLAKRTGHKFVRINNHEYTDLQEYLGTYVSDSTGKLSFQEGVLVRALKEGSWVVLDELNLAPSDVLEALNRLLDDNRELFVPETQEIIRPAPGFQLFATQNPAGLYGGRKVLSRAFRNRFLELHFDDIPIEELETILHRRTLLPQSRCKRVVQVYRELSILRQEGRVFEQRNSFATLRDLFRWASRGNDTIEQLACNGFMLLAERVRSATEKSQLKEIIERVMSAKGPKVRLDEKELYGEQSTELQSYDKSMAPEGGIVWTGAMRRLYVLVSRAVANNEPVLLVGETGCGKTTVVQMLAEAMRRKLHIVNAHANTETGDLIGSQRPVRNRAGIEKGLRDLLLSMQDSGLQLTDASSTDDLLNILDKAVKALEQSPRSVLLQSDRYMRIQLLRTRWKSLFEWADGSLISAMRTGEIFLLDEINLADDSVLERVNSVLEPARVVLLAEKGVGGEFGTADGPEVVAQPGFQFLATMNPGGDYGKRELSPALRNRFTEIWVPPLQDVEDIATILSTKLAPAFKQYAHQMVAFAAGFKARFNTSASSTISVRDALAWTDFVRMMDGKLEPVESLIHGAAMVFIDTLGANPAGLMTLSSSSIESERQTCMAELTNLLNAQRSIDTLETSVDLTPEHLVIGPFKLDRVSPALPSNEKFSFQAPTTRTNSMRVARALQLSKPILLEGSPGVGKTALVTAIANACSVPLVRINLSEQTDLMDLFGSDVPVGDADAGGGFGKFAWKDAPLLTAMKTGQWALLDEMNLASQSVLEGLNSVIDHRGEAYIPEIGLTVQRHPHFRLFATQNPHHQGGGRKGLPASFVNRFTVVYADPFRAADMISIAQSAFPATDDLQVRQAVNFVSRLDFEVSHRRRFGIAGGPWEFNLRDVFRWLQLTSSQVGPPRSAGVKDIVDVLFSQRFRSESDRYLVEELLQDVIPDAPPACDLFLANGLNHIQVGFVVLLKRSFGLHRTSRIPLALWPDSLHVLQSMAVGVQQSWPIILSGPSGCGKTMLIQHLARLVGTELTTFPVNADTDAMDLVGGYEQVDTDIERRQARVELFSRLRDAVKKQIAANGNAQDLLEVIEKLTIARHTDAAALLARIRSQTLEVQIRDLEYLLHKSFAPANDNNRATFKWIDGVLVDALQTGKWLVLDNANLCPSSALDRLNGLLEPNGCLVINENSDADGGKARTVTPHANFRIFFTVDPRYGELSRAMRNRAIELHLEKRSEEVPLIESNVLQSHSPISRFSRATVLSSSRIQEYPTLELGQTFLDQLSLSDEVLLKRFSTQLGLGLYRDSESERNVQLSESDLGLVGHDSLRVSLLQLHERVSACTDYACVQVSRATLSSVSDFVFTQALRHAVIYDTAVLLSRMQHDLSKLKSNAVIMKRLIKAEKSMSFRQHGQESFMVTTLESLGSILWDWSHTLPELDDSTFVSVKCTIGSICSLWWVLLNAIQQGVPDYATLHAITAVGQSMKRAVASDDKLKLTLVSALENSTSALSRSSTTGQGFACMPLWRELRTAGVQSSEQLQALLDLETLTIRFDSVAEGFKYDLSELVSLRQSLSQALSVARSSRSGLDKLVSRVASAMPDLEKGTTKVKPHFSRTFAWIFQHFSTLCLGGALELESRETAELSLLALLPTSICQKFAPGNNSTSSTALPLQKLQLALPVVSGGDKVEIGQEILYSLTTVPMVTLANLDLLKDEIRIMGSIVSARTHLLCHSEIDPLDACLKQLTGTIIAVLARYIGVDEAALTQEQDAIAQIEALLASETSQMSTRSIANKDMFAITVATRLRAIQDYFDDGALQSNETLRYDRAATSWLQLGSICTELYIANDPFDPALIPQVEREIYRATEARLHTTRNALSILNQALLGRESSLRSRLLRSELEALGDEPTVDQVYRPAISEIHMLHAELMSLRRIVQPLRTINGVEALQDSTFWSNLGLIRKRLVEKYPSYRDLTEPVVGFIDCIRVSQRLAQEATLLRQRDQRKSLASITPLHGATLGAWFSDESFAKVMQQTFNPYQRQHILMCISARSQFRPLSSATPDFRDLVELQFYRFYELWKKELSEGQRRMAANSSLYRYRGETELDEDVDEGDLQRLFPTFDDSTIQGDAGSSIPSRDAQEWAPRLANLHRTIFSSEKQPQVDILGLLNHLGLVAVSQGSNNISADELPMLVAGLSNVGERLSQSKIVATFDIYRHNHPEETTKLVDIVTRAQRRFEYLNQAWPEHATPVDAVRICEQILTLGHAEPLMKYLPTVEKLHATVVEWQKVASREFSAAETLEQITSLIIAWRRLELTTWSGLFEHEAHQCRQDALSWWYVAFESIVVASYSLVYDEVAVRKHTEGLLQTLSAFFESSGFGEFSTRMQLLRGFKSQLELMCIDNSSLTRVRDGLANFICYYGHFESTIADAMTKGRADLEVKVKDIIQMASWKDRNIDILRQSAKSSHKKLFRIIKRYRRLLAQPVIAILQGKMLSPSLSAEAHNSRPAVTPKPASFMFVTQKFDFKIPNGAEWPDRFRNVERTVQRMQRVFTARKPGATSVEEIKDFMSQLDTDVKELRQATPSQIKEENKGVIAQLKSRKRLVLSDVLKAVRKMGFKSGMSDEALAKQASLEIVLADIPSLESPPTSRTNNGGIEVALDSLIHTMPNVRLCARKHSDDLTDGEITRCIANLESMLERCVVQRKRLAKHVSGVRRLELAIKRLESFSSHETTFTRFNTSEASRHLEVLLPMAESVREVIVRQCQLSGHNRAMVIDGLGEIASAMRALCADFSSLPKLPAKINSPDTASTERKAKALVADLENQSRQWQSDFPELKPVLAQLSRWIYTQHDDHEKSVSTLPCSIQDLFDALLSTGNSVLTTVQNLEKLADGQDGNGETGWLVREEQRLHLLLEEARCNVIALKVQSAINSISRLDLAYAQELPSFSDACEHMMPIFQSFVESSVSALQQFYTLHFETLSMASKLAEHFTQLGQQGFCKPSEKPQDSSQEKGDVETGTGLGDGEGGEDISKDIGPNEDLSELAQEGASSEQKDEMEAEKDAVDMADEDMEGQIGSEGEEARAGEGDEGNGDDAEDGGEMDEEPGEVDDLGPSAVDEKFWDGEQKNEERDQKVEDDRGTADQNEVAAAQEERNQDELNEQEAQGEEHEEVGADEQENVARNEGETMESFANEQETLELPDNMEIEGKQAEDIESDFESVGGEEDAQETEEAPDPDQPDQDASAPDAMQLDSISDQDHQKQAQAFVGESATDQEQVNLQEQRIESDGEVQDVDNRLTRAHISQDDDKIENLTMDGARQLWSQHEANTRNLALILTEHLRLILHPTQATKMRGDFRTGKRLNIKRVIPYIASSFRRDKIWMRRSVPSKRSYQIMLAIDDSKSMSESESQNVAFDTLALVAKSLSMLEVGELCVVGFGDEVTVAQDFNTTFSTETGAAVFKHFKFDQTKTNVRRLLAESIELFRTARLRAAGAASELWQLQLIISDGVCEDHSSIRQLVRQANEERIMIVFVIVDSMSQLQNPSSDAVSGPSSMPRQSILDLQTAEFTKDAEGEMQLNMVKYLDTFPFNYYLIVRDVQELPGVLAGALKQWFAEVVESAF</sequence>
<evidence type="ECO:0000256" key="1">
    <source>
        <dbReference type="ARBA" id="ARBA00004604"/>
    </source>
</evidence>
<dbReference type="CDD" id="cd00009">
    <property type="entry name" value="AAA"/>
    <property type="match status" value="2"/>
</dbReference>
<dbReference type="InterPro" id="IPR048617">
    <property type="entry name" value="MDN1_AAA_lid_4"/>
</dbReference>
<evidence type="ECO:0000256" key="6">
    <source>
        <dbReference type="ARBA" id="ARBA00022741"/>
    </source>
</evidence>
<keyword evidence="9 10" id="KW-0539">Nucleus</keyword>
<feature type="region of interest" description="Disordered" evidence="11">
    <location>
        <begin position="4056"/>
        <end position="4303"/>
    </location>
</feature>
<dbReference type="InterPro" id="IPR041190">
    <property type="entry name" value="Midasin_AAA_lid_5"/>
</dbReference>
<dbReference type="InterPro" id="IPR027417">
    <property type="entry name" value="P-loop_NTPase"/>
</dbReference>
<feature type="compositionally biased region" description="Basic and acidic residues" evidence="11">
    <location>
        <begin position="4060"/>
        <end position="4074"/>
    </location>
</feature>
<reference evidence="13" key="1">
    <citation type="journal article" date="2020" name="Stud. Mycol.">
        <title>101 Dothideomycetes genomes: a test case for predicting lifestyles and emergence of pathogens.</title>
        <authorList>
            <person name="Haridas S."/>
            <person name="Albert R."/>
            <person name="Binder M."/>
            <person name="Bloem J."/>
            <person name="Labutti K."/>
            <person name="Salamov A."/>
            <person name="Andreopoulos B."/>
            <person name="Baker S."/>
            <person name="Barry K."/>
            <person name="Bills G."/>
            <person name="Bluhm B."/>
            <person name="Cannon C."/>
            <person name="Castanera R."/>
            <person name="Culley D."/>
            <person name="Daum C."/>
            <person name="Ezra D."/>
            <person name="Gonzalez J."/>
            <person name="Henrissat B."/>
            <person name="Kuo A."/>
            <person name="Liang C."/>
            <person name="Lipzen A."/>
            <person name="Lutzoni F."/>
            <person name="Magnuson J."/>
            <person name="Mondo S."/>
            <person name="Nolan M."/>
            <person name="Ohm R."/>
            <person name="Pangilinan J."/>
            <person name="Park H.-J."/>
            <person name="Ramirez L."/>
            <person name="Alfaro M."/>
            <person name="Sun H."/>
            <person name="Tritt A."/>
            <person name="Yoshinaga Y."/>
            <person name="Zwiers L.-H."/>
            <person name="Turgeon B."/>
            <person name="Goodwin S."/>
            <person name="Spatafora J."/>
            <person name="Crous P."/>
            <person name="Grigoriev I."/>
        </authorList>
    </citation>
    <scope>NUCLEOTIDE SEQUENCE</scope>
    <source>
        <strain evidence="13">CBS 116435</strain>
    </source>
</reference>
<dbReference type="GO" id="GO:0000027">
    <property type="term" value="P:ribosomal large subunit assembly"/>
    <property type="evidence" value="ECO:0007669"/>
    <property type="project" value="InterPro"/>
</dbReference>
<evidence type="ECO:0000256" key="5">
    <source>
        <dbReference type="ARBA" id="ARBA00022553"/>
    </source>
</evidence>
<dbReference type="GO" id="GO:0000055">
    <property type="term" value="P:ribosomal large subunit export from nucleus"/>
    <property type="evidence" value="ECO:0007669"/>
    <property type="project" value="TreeGrafter"/>
</dbReference>
<keyword evidence="7 10" id="KW-0067">ATP-binding</keyword>
<feature type="compositionally biased region" description="Basic and acidic residues" evidence="11">
    <location>
        <begin position="4174"/>
        <end position="4198"/>
    </location>
</feature>
<dbReference type="EMBL" id="MU003766">
    <property type="protein sequence ID" value="KAF2725998.1"/>
    <property type="molecule type" value="Genomic_DNA"/>
</dbReference>
<keyword evidence="8 10" id="KW-0143">Chaperone</keyword>
<dbReference type="FunFam" id="3.40.50.300:FF:000142">
    <property type="entry name" value="Midasin"/>
    <property type="match status" value="1"/>
</dbReference>
<feature type="compositionally biased region" description="Acidic residues" evidence="11">
    <location>
        <begin position="4145"/>
        <end position="4168"/>
    </location>
</feature>
<dbReference type="PIRSF" id="PIRSF010340">
    <property type="entry name" value="Midasin"/>
    <property type="match status" value="1"/>
</dbReference>
<evidence type="ECO:0000259" key="12">
    <source>
        <dbReference type="PROSITE" id="PS50234"/>
    </source>
</evidence>
<evidence type="ECO:0000256" key="10">
    <source>
        <dbReference type="PIRNR" id="PIRNR010340"/>
    </source>
</evidence>
<feature type="compositionally biased region" description="Basic and acidic residues" evidence="11">
    <location>
        <begin position="4110"/>
        <end position="4122"/>
    </location>
</feature>
<dbReference type="InterPro" id="IPR036465">
    <property type="entry name" value="vWFA_dom_sf"/>
</dbReference>
<dbReference type="GO" id="GO:0005654">
    <property type="term" value="C:nucleoplasm"/>
    <property type="evidence" value="ECO:0007669"/>
    <property type="project" value="UniProtKB-SubCell"/>
</dbReference>